<evidence type="ECO:0000313" key="2">
    <source>
        <dbReference type="Proteomes" id="UP000286773"/>
    </source>
</evidence>
<dbReference type="InterPro" id="IPR023833">
    <property type="entry name" value="Signal_pept_SipW-depend-type"/>
</dbReference>
<dbReference type="AlphaFoldDB" id="A0A430AWZ5"/>
<sequence>MSNKRRKWSLILTGIAILLVAIGGTYAWWVASIQKEQEVTMGNLKIKADFAELEDPIGYEPGLTAEIGGRIENKGTIPAMIKLNNNSEIKFVYSDDQMTAIPESEQKFIKDGEEAIKLSIDLTGESDEAYFFKDSSGGRYILLETGGFVDTEIVAEFDGNVMGNKYQDSTIRIGAKLDATQVLNGALQSQFGLTTDDLTELAESANGTRTKRGLSKGEQRLHELVSRGK</sequence>
<dbReference type="NCBIfam" id="TIGR04088">
    <property type="entry name" value="cognate_SipW"/>
    <property type="match status" value="1"/>
</dbReference>
<evidence type="ECO:0000313" key="1">
    <source>
        <dbReference type="EMBL" id="RSU12565.1"/>
    </source>
</evidence>
<organism evidence="1 2">
    <name type="scientific">Vagococcus acidifermentans</name>
    <dbReference type="NCBI Taxonomy" id="564710"/>
    <lineage>
        <taxon>Bacteria</taxon>
        <taxon>Bacillati</taxon>
        <taxon>Bacillota</taxon>
        <taxon>Bacilli</taxon>
        <taxon>Lactobacillales</taxon>
        <taxon>Enterococcaceae</taxon>
        <taxon>Vagococcus</taxon>
    </lineage>
</organism>
<name>A0A430AWZ5_9ENTE</name>
<keyword evidence="2" id="KW-1185">Reference proteome</keyword>
<proteinExistence type="predicted"/>
<dbReference type="Proteomes" id="UP000286773">
    <property type="component" value="Unassembled WGS sequence"/>
</dbReference>
<dbReference type="OrthoDB" id="2180889at2"/>
<accession>A0A430AWZ5</accession>
<evidence type="ECO:0008006" key="3">
    <source>
        <dbReference type="Google" id="ProtNLM"/>
    </source>
</evidence>
<comment type="caution">
    <text evidence="1">The sequence shown here is derived from an EMBL/GenBank/DDBJ whole genome shotgun (WGS) entry which is preliminary data.</text>
</comment>
<dbReference type="EMBL" id="NGKC01000005">
    <property type="protein sequence ID" value="RSU12565.1"/>
    <property type="molecule type" value="Genomic_DNA"/>
</dbReference>
<dbReference type="RefSeq" id="WP_126813459.1">
    <property type="nucleotide sequence ID" value="NZ_NGKC01000005.1"/>
</dbReference>
<gene>
    <name evidence="1" type="ORF">CBF27_06220</name>
</gene>
<protein>
    <recommendedName>
        <fullName evidence="3">Alternate signal-mediated exported protein, CPF_0494 family</fullName>
    </recommendedName>
</protein>
<reference evidence="1 2" key="1">
    <citation type="submission" date="2017-05" db="EMBL/GenBank/DDBJ databases">
        <title>Vagococcus spp. assemblies.</title>
        <authorList>
            <person name="Gulvik C.A."/>
        </authorList>
    </citation>
    <scope>NUCLEOTIDE SEQUENCE [LARGE SCALE GENOMIC DNA]</scope>
    <source>
        <strain evidence="1 2">LMG 24798</strain>
    </source>
</reference>